<name>A0AAD6YFZ4_9AGAR</name>
<feature type="compositionally biased region" description="Low complexity" evidence="7">
    <location>
        <begin position="558"/>
        <end position="573"/>
    </location>
</feature>
<keyword evidence="10" id="KW-1185">Reference proteome</keyword>
<evidence type="ECO:0000256" key="3">
    <source>
        <dbReference type="ARBA" id="ARBA00022777"/>
    </source>
</evidence>
<dbReference type="PANTHER" id="PTHR11042:SF190">
    <property type="entry name" value="MITOSIS INHIBITOR PROTEIN KINASE MIK1"/>
    <property type="match status" value="1"/>
</dbReference>
<reference evidence="9" key="1">
    <citation type="submission" date="2023-03" db="EMBL/GenBank/DDBJ databases">
        <title>Massive genome expansion in bonnet fungi (Mycena s.s.) driven by repeated elements and novel gene families across ecological guilds.</title>
        <authorList>
            <consortium name="Lawrence Berkeley National Laboratory"/>
            <person name="Harder C.B."/>
            <person name="Miyauchi S."/>
            <person name="Viragh M."/>
            <person name="Kuo A."/>
            <person name="Thoen E."/>
            <person name="Andreopoulos B."/>
            <person name="Lu D."/>
            <person name="Skrede I."/>
            <person name="Drula E."/>
            <person name="Henrissat B."/>
            <person name="Morin E."/>
            <person name="Kohler A."/>
            <person name="Barry K."/>
            <person name="LaButti K."/>
            <person name="Morin E."/>
            <person name="Salamov A."/>
            <person name="Lipzen A."/>
            <person name="Mereny Z."/>
            <person name="Hegedus B."/>
            <person name="Baldrian P."/>
            <person name="Stursova M."/>
            <person name="Weitz H."/>
            <person name="Taylor A."/>
            <person name="Grigoriev I.V."/>
            <person name="Nagy L.G."/>
            <person name="Martin F."/>
            <person name="Kauserud H."/>
        </authorList>
    </citation>
    <scope>NUCLEOTIDE SEQUENCE</scope>
    <source>
        <strain evidence="9">9144</strain>
    </source>
</reference>
<dbReference type="InterPro" id="IPR050339">
    <property type="entry name" value="CC_SR_Kinase"/>
</dbReference>
<keyword evidence="1" id="KW-0808">Transferase</keyword>
<gene>
    <name evidence="9" type="ORF">GGX14DRAFT_438810</name>
</gene>
<feature type="region of interest" description="Disordered" evidence="7">
    <location>
        <begin position="210"/>
        <end position="234"/>
    </location>
</feature>
<dbReference type="PANTHER" id="PTHR11042">
    <property type="entry name" value="EUKARYOTIC TRANSLATION INITIATION FACTOR 2-ALPHA KINASE EIF2-ALPHA KINASE -RELATED"/>
    <property type="match status" value="1"/>
</dbReference>
<evidence type="ECO:0000313" key="9">
    <source>
        <dbReference type="EMBL" id="KAJ7217903.1"/>
    </source>
</evidence>
<comment type="caution">
    <text evidence="9">The sequence shown here is derived from an EMBL/GenBank/DDBJ whole genome shotgun (WGS) entry which is preliminary data.</text>
</comment>
<dbReference type="GO" id="GO:0005524">
    <property type="term" value="F:ATP binding"/>
    <property type="evidence" value="ECO:0007669"/>
    <property type="project" value="UniProtKB-UniRule"/>
</dbReference>
<feature type="compositionally biased region" description="Gly residues" evidence="7">
    <location>
        <begin position="540"/>
        <end position="549"/>
    </location>
</feature>
<organism evidence="9 10">
    <name type="scientific">Mycena pura</name>
    <dbReference type="NCBI Taxonomy" id="153505"/>
    <lineage>
        <taxon>Eukaryota</taxon>
        <taxon>Fungi</taxon>
        <taxon>Dikarya</taxon>
        <taxon>Basidiomycota</taxon>
        <taxon>Agaricomycotina</taxon>
        <taxon>Agaricomycetes</taxon>
        <taxon>Agaricomycetidae</taxon>
        <taxon>Agaricales</taxon>
        <taxon>Marasmiineae</taxon>
        <taxon>Mycenaceae</taxon>
        <taxon>Mycena</taxon>
    </lineage>
</organism>
<evidence type="ECO:0000256" key="4">
    <source>
        <dbReference type="ARBA" id="ARBA00022840"/>
    </source>
</evidence>
<evidence type="ECO:0000256" key="2">
    <source>
        <dbReference type="ARBA" id="ARBA00022741"/>
    </source>
</evidence>
<proteinExistence type="inferred from homology"/>
<dbReference type="InterPro" id="IPR017441">
    <property type="entry name" value="Protein_kinase_ATP_BS"/>
</dbReference>
<dbReference type="AlphaFoldDB" id="A0AAD6YFZ4"/>
<dbReference type="Gene3D" id="1.10.510.10">
    <property type="entry name" value="Transferase(Phosphotransferase) domain 1"/>
    <property type="match status" value="1"/>
</dbReference>
<dbReference type="GO" id="GO:0110031">
    <property type="term" value="P:negative regulation of G2/MI transition of meiotic cell cycle"/>
    <property type="evidence" value="ECO:0007669"/>
    <property type="project" value="TreeGrafter"/>
</dbReference>
<feature type="domain" description="Protein kinase" evidence="8">
    <location>
        <begin position="661"/>
        <end position="922"/>
    </location>
</feature>
<feature type="compositionally biased region" description="Low complexity" evidence="7">
    <location>
        <begin position="605"/>
        <end position="624"/>
    </location>
</feature>
<comment type="similarity">
    <text evidence="5">Belongs to the protein kinase superfamily. Ser/Thr protein kinase family. GCN2 subfamily.</text>
</comment>
<protein>
    <recommendedName>
        <fullName evidence="8">Protein kinase domain-containing protein</fullName>
    </recommendedName>
</protein>
<dbReference type="InterPro" id="IPR011009">
    <property type="entry name" value="Kinase-like_dom_sf"/>
</dbReference>
<feature type="binding site" evidence="6">
    <location>
        <position position="691"/>
    </location>
    <ligand>
        <name>ATP</name>
        <dbReference type="ChEBI" id="CHEBI:30616"/>
    </ligand>
</feature>
<dbReference type="PROSITE" id="PS00107">
    <property type="entry name" value="PROTEIN_KINASE_ATP"/>
    <property type="match status" value="1"/>
</dbReference>
<accession>A0AAD6YFZ4</accession>
<dbReference type="SMART" id="SM00220">
    <property type="entry name" value="S_TKc"/>
    <property type="match status" value="1"/>
</dbReference>
<sequence length="952" mass="104094">MLSMHTPPRTAYDSPMLSPSPLHRQHSNSPFNPRPITPENTDTVIFASPSQPLLTPAKKVPSRTPLSLNTNTKAAGTKRKSSQHFSTPLRLAPAASPNTSGITFHRLAPLQAPQFITRTPQSAAETDAHLRSHTATLTRLRISDLKDEFDDDPPALARPEEVVEASSPGGHITKRRARSRPVSQELFQGSPYPVSHVDASLFVEFPCTRAPRARSPSRTSSSETGSPLPRRRLVGTYQSRAPLERIESAATLFFGPPINPPPRTRLVSASSTTLRPTNSHPSGRHSYAGPGCSTQSWNTMQHRPATPSPCSSPPYIATELDDNDEQDMFFGVSSPAPDSSFTFSVTAAGTPSPRIKKVVATIPKKYNLRDSGVVLSEDDMDHLSVMPRASTSVSSIYSEEGLVTPGIEPEVGSGWPSVVVGDDTMLGGGIDVDAFIQRTLVAGSKSTSCMHAKKAPGTPVKRVKTSYLANERPWQSAVAHKVGLSGFSWEPKNSKAPRKSLPAVFPALGRKQGKAPLDPSTDSEDDGDSPSGRRDKYVGLGLGRPGKGGIARTRWLTRRSSSGAFSSGSDTASIAGTPTRAKGRDWHLPKPYLPQFSPSNNALNLSPGRSASSSSFASTLGSPTGARYTPDARDPLAPRPNSVRRLSDQSVERPGFFERTFEEINELGSGEFGKVIKVRSRIRHTEYAVKKSKRFEGVRHRLRLREEVEILQHLTCGGVQSNVLTFVDSWEEDDVLYIQTELCELGNFAHFLWEYGRVFPRLDEARIWKIMVDLSNGLRFIHEANVIHLDLKPSNILVTGEGRFKIGDFGMASLWPLPTHQRETESVGFEREGDKVYLAPEVLQGQYGKAADVFSFGMTMLETASNIVVPDQGDSWLRLRQDDFSQVELDDMPELFGLVQAMMRSDPARRLSVEGVWGHAVVVRARARMAAEGSRPLDTPSGGFLRDILGHT</sequence>
<feature type="region of interest" description="Disordered" evidence="7">
    <location>
        <begin position="510"/>
        <end position="650"/>
    </location>
</feature>
<feature type="region of interest" description="Disordered" evidence="7">
    <location>
        <begin position="150"/>
        <end position="190"/>
    </location>
</feature>
<evidence type="ECO:0000256" key="1">
    <source>
        <dbReference type="ARBA" id="ARBA00022679"/>
    </source>
</evidence>
<dbReference type="EMBL" id="JARJCW010000013">
    <property type="protein sequence ID" value="KAJ7217903.1"/>
    <property type="molecule type" value="Genomic_DNA"/>
</dbReference>
<dbReference type="Pfam" id="PF00069">
    <property type="entry name" value="Pkinase"/>
    <property type="match status" value="1"/>
</dbReference>
<dbReference type="PROSITE" id="PS00108">
    <property type="entry name" value="PROTEIN_KINASE_ST"/>
    <property type="match status" value="1"/>
</dbReference>
<dbReference type="GO" id="GO:0005737">
    <property type="term" value="C:cytoplasm"/>
    <property type="evidence" value="ECO:0007669"/>
    <property type="project" value="TreeGrafter"/>
</dbReference>
<keyword evidence="2 6" id="KW-0547">Nucleotide-binding</keyword>
<dbReference type="SUPFAM" id="SSF56112">
    <property type="entry name" value="Protein kinase-like (PK-like)"/>
    <property type="match status" value="1"/>
</dbReference>
<dbReference type="InterPro" id="IPR008271">
    <property type="entry name" value="Ser/Thr_kinase_AS"/>
</dbReference>
<feature type="region of interest" description="Disordered" evidence="7">
    <location>
        <begin position="53"/>
        <end position="86"/>
    </location>
</feature>
<dbReference type="GO" id="GO:0004713">
    <property type="term" value="F:protein tyrosine kinase activity"/>
    <property type="evidence" value="ECO:0007669"/>
    <property type="project" value="TreeGrafter"/>
</dbReference>
<feature type="compositionally biased region" description="Polar residues" evidence="7">
    <location>
        <begin position="64"/>
        <end position="74"/>
    </location>
</feature>
<dbReference type="Gene3D" id="3.30.200.20">
    <property type="entry name" value="Phosphorylase Kinase, domain 1"/>
    <property type="match status" value="1"/>
</dbReference>
<dbReference type="GO" id="GO:0005634">
    <property type="term" value="C:nucleus"/>
    <property type="evidence" value="ECO:0007669"/>
    <property type="project" value="TreeGrafter"/>
</dbReference>
<keyword evidence="3" id="KW-0418">Kinase</keyword>
<evidence type="ECO:0000313" key="10">
    <source>
        <dbReference type="Proteomes" id="UP001219525"/>
    </source>
</evidence>
<evidence type="ECO:0000256" key="5">
    <source>
        <dbReference type="ARBA" id="ARBA00037982"/>
    </source>
</evidence>
<dbReference type="InterPro" id="IPR000719">
    <property type="entry name" value="Prot_kinase_dom"/>
</dbReference>
<dbReference type="PROSITE" id="PS50011">
    <property type="entry name" value="PROTEIN_KINASE_DOM"/>
    <property type="match status" value="1"/>
</dbReference>
<evidence type="ECO:0000256" key="7">
    <source>
        <dbReference type="SAM" id="MobiDB-lite"/>
    </source>
</evidence>
<keyword evidence="4 6" id="KW-0067">ATP-binding</keyword>
<feature type="compositionally biased region" description="Low complexity" evidence="7">
    <location>
        <begin position="210"/>
        <end position="222"/>
    </location>
</feature>
<dbReference type="Proteomes" id="UP001219525">
    <property type="component" value="Unassembled WGS sequence"/>
</dbReference>
<evidence type="ECO:0000259" key="8">
    <source>
        <dbReference type="PROSITE" id="PS50011"/>
    </source>
</evidence>
<feature type="region of interest" description="Disordered" evidence="7">
    <location>
        <begin position="1"/>
        <end position="41"/>
    </location>
</feature>
<evidence type="ECO:0000256" key="6">
    <source>
        <dbReference type="PROSITE-ProRule" id="PRU10141"/>
    </source>
</evidence>